<dbReference type="Proteomes" id="UP001202289">
    <property type="component" value="Unassembled WGS sequence"/>
</dbReference>
<name>A0ACC6ABN7_9BACI</name>
<accession>A0ACC6ABN7</accession>
<gene>
    <name evidence="1" type="ORF">M3215_20310</name>
</gene>
<dbReference type="EMBL" id="JAMBOP010000034">
    <property type="protein sequence ID" value="MCM3738063.1"/>
    <property type="molecule type" value="Genomic_DNA"/>
</dbReference>
<reference evidence="1" key="1">
    <citation type="submission" date="2022-05" db="EMBL/GenBank/DDBJ databases">
        <title>Comparative Genomics of Spacecraft Associated Microbes.</title>
        <authorList>
            <person name="Tran M.T."/>
            <person name="Wright A."/>
            <person name="Seuylemezian A."/>
            <person name="Eisen J."/>
            <person name="Coil D."/>
        </authorList>
    </citation>
    <scope>NUCLEOTIDE SEQUENCE</scope>
    <source>
        <strain evidence="1">FAIRING 10M-2.2</strain>
    </source>
</reference>
<evidence type="ECO:0000313" key="1">
    <source>
        <dbReference type="EMBL" id="MCM3738063.1"/>
    </source>
</evidence>
<sequence>MIKHLVREKQFLFSFLFLVILLLASIANTIFNDGQIRQVTALYENGNLIGAPPFSPSTHFLLGTDMYGYDLLHVIIQGAKYTIGLSACIAMLQVGFAIVFGVGIGTFLKSWSSKIESFFDSFTIMPLTIIAYFLLVNVMSMPIDGFQQPFYQRALFEMFILTILALPTTSFYVANEVKKLFTTEFVEAASVLGGSKFHILRKHIFPQLRSTLVILLVQQFNKVLLVLAHLGVLKMFFGGTVIDHSPAKEPPRTLSFEWSGLIGDKFHMLSIHPWIALVPIIFFSLTVVAANLMLVGLQNAFEKSSLNDSKVQEVECDVAEEKQISNF</sequence>
<protein>
    <submittedName>
        <fullName evidence="1">ABC transporter permease subunit</fullName>
    </submittedName>
</protein>
<comment type="caution">
    <text evidence="1">The sequence shown here is derived from an EMBL/GenBank/DDBJ whole genome shotgun (WGS) entry which is preliminary data.</text>
</comment>
<organism evidence="1 2">
    <name type="scientific">Bacillus cytotoxicus</name>
    <dbReference type="NCBI Taxonomy" id="580165"/>
    <lineage>
        <taxon>Bacteria</taxon>
        <taxon>Bacillati</taxon>
        <taxon>Bacillota</taxon>
        <taxon>Bacilli</taxon>
        <taxon>Bacillales</taxon>
        <taxon>Bacillaceae</taxon>
        <taxon>Bacillus</taxon>
        <taxon>Bacillus cereus group</taxon>
    </lineage>
</organism>
<evidence type="ECO:0000313" key="2">
    <source>
        <dbReference type="Proteomes" id="UP001202289"/>
    </source>
</evidence>
<keyword evidence="2" id="KW-1185">Reference proteome</keyword>
<proteinExistence type="predicted"/>